<keyword evidence="10" id="KW-1133">Transmembrane helix</keyword>
<dbReference type="FunFam" id="3.30.565.10:FF:000006">
    <property type="entry name" value="Sensor histidine kinase WalK"/>
    <property type="match status" value="1"/>
</dbReference>
<dbReference type="Pfam" id="PF02518">
    <property type="entry name" value="HATPase_c"/>
    <property type="match status" value="1"/>
</dbReference>
<dbReference type="GO" id="GO:0000155">
    <property type="term" value="F:phosphorelay sensor kinase activity"/>
    <property type="evidence" value="ECO:0007669"/>
    <property type="project" value="InterPro"/>
</dbReference>
<dbReference type="InterPro" id="IPR036097">
    <property type="entry name" value="HisK_dim/P_sf"/>
</dbReference>
<evidence type="ECO:0000256" key="8">
    <source>
        <dbReference type="ARBA" id="ARBA00022840"/>
    </source>
</evidence>
<keyword evidence="6" id="KW-0547">Nucleotide-binding</keyword>
<dbReference type="SUPFAM" id="SSF47384">
    <property type="entry name" value="Homodimeric domain of signal transducing histidine kinase"/>
    <property type="match status" value="1"/>
</dbReference>
<keyword evidence="13" id="KW-1185">Reference proteome</keyword>
<protein>
    <recommendedName>
        <fullName evidence="3">histidine kinase</fullName>
        <ecNumber evidence="3">2.7.13.3</ecNumber>
    </recommendedName>
</protein>
<dbReference type="EMBL" id="BMJT01000002">
    <property type="protein sequence ID" value="GGG16595.1"/>
    <property type="molecule type" value="Genomic_DNA"/>
</dbReference>
<dbReference type="Pfam" id="PF00512">
    <property type="entry name" value="HisKA"/>
    <property type="match status" value="1"/>
</dbReference>
<feature type="transmembrane region" description="Helical" evidence="10">
    <location>
        <begin position="12"/>
        <end position="36"/>
    </location>
</feature>
<evidence type="ECO:0000256" key="5">
    <source>
        <dbReference type="ARBA" id="ARBA00022679"/>
    </source>
</evidence>
<keyword evidence="9" id="KW-0902">Two-component regulatory system</keyword>
<dbReference type="InterPro" id="IPR003594">
    <property type="entry name" value="HATPase_dom"/>
</dbReference>
<name>A0A917G0B6_9BACI</name>
<feature type="domain" description="Histidine kinase" evidence="11">
    <location>
        <begin position="199"/>
        <end position="412"/>
    </location>
</feature>
<keyword evidence="10" id="KW-0472">Membrane</keyword>
<dbReference type="GO" id="GO:0030295">
    <property type="term" value="F:protein kinase activator activity"/>
    <property type="evidence" value="ECO:0007669"/>
    <property type="project" value="TreeGrafter"/>
</dbReference>
<dbReference type="PROSITE" id="PS50109">
    <property type="entry name" value="HIS_KIN"/>
    <property type="match status" value="1"/>
</dbReference>
<keyword evidence="4" id="KW-0597">Phosphoprotein</keyword>
<dbReference type="PANTHER" id="PTHR42878:SF7">
    <property type="entry name" value="SENSOR HISTIDINE KINASE GLRK"/>
    <property type="match status" value="1"/>
</dbReference>
<reference evidence="12" key="2">
    <citation type="submission" date="2020-09" db="EMBL/GenBank/DDBJ databases">
        <authorList>
            <person name="Sun Q."/>
            <person name="Zhou Y."/>
        </authorList>
    </citation>
    <scope>NUCLEOTIDE SEQUENCE</scope>
    <source>
        <strain evidence="12">CGMCC 1.15760</strain>
    </source>
</reference>
<evidence type="ECO:0000256" key="9">
    <source>
        <dbReference type="ARBA" id="ARBA00023012"/>
    </source>
</evidence>
<reference evidence="12" key="1">
    <citation type="journal article" date="2014" name="Int. J. Syst. Evol. Microbiol.">
        <title>Complete genome sequence of Corynebacterium casei LMG S-19264T (=DSM 44701T), isolated from a smear-ripened cheese.</title>
        <authorList>
            <consortium name="US DOE Joint Genome Institute (JGI-PGF)"/>
            <person name="Walter F."/>
            <person name="Albersmeier A."/>
            <person name="Kalinowski J."/>
            <person name="Ruckert C."/>
        </authorList>
    </citation>
    <scope>NUCLEOTIDE SEQUENCE</scope>
    <source>
        <strain evidence="12">CGMCC 1.15760</strain>
    </source>
</reference>
<dbReference type="GO" id="GO:0005886">
    <property type="term" value="C:plasma membrane"/>
    <property type="evidence" value="ECO:0007669"/>
    <property type="project" value="UniProtKB-SubCell"/>
</dbReference>
<dbReference type="PRINTS" id="PR00344">
    <property type="entry name" value="BCTRLSENSOR"/>
</dbReference>
<dbReference type="PANTHER" id="PTHR42878">
    <property type="entry name" value="TWO-COMPONENT HISTIDINE KINASE"/>
    <property type="match status" value="1"/>
</dbReference>
<dbReference type="EC" id="2.7.13.3" evidence="3"/>
<keyword evidence="7" id="KW-0418">Kinase</keyword>
<evidence type="ECO:0000256" key="3">
    <source>
        <dbReference type="ARBA" id="ARBA00012438"/>
    </source>
</evidence>
<dbReference type="SMART" id="SM00387">
    <property type="entry name" value="HATPase_c"/>
    <property type="match status" value="1"/>
</dbReference>
<evidence type="ECO:0000256" key="10">
    <source>
        <dbReference type="SAM" id="Phobius"/>
    </source>
</evidence>
<dbReference type="GO" id="GO:0000156">
    <property type="term" value="F:phosphorelay response regulator activity"/>
    <property type="evidence" value="ECO:0007669"/>
    <property type="project" value="TreeGrafter"/>
</dbReference>
<dbReference type="CDD" id="cd00082">
    <property type="entry name" value="HisKA"/>
    <property type="match status" value="1"/>
</dbReference>
<comment type="catalytic activity">
    <reaction evidence="1">
        <text>ATP + protein L-histidine = ADP + protein N-phospho-L-histidine.</text>
        <dbReference type="EC" id="2.7.13.3"/>
    </reaction>
</comment>
<dbReference type="AlphaFoldDB" id="A0A917G0B6"/>
<comment type="caution">
    <text evidence="12">The sequence shown here is derived from an EMBL/GenBank/DDBJ whole genome shotgun (WGS) entry which is preliminary data.</text>
</comment>
<dbReference type="InterPro" id="IPR004358">
    <property type="entry name" value="Sig_transdc_His_kin-like_C"/>
</dbReference>
<dbReference type="RefSeq" id="WP_188613786.1">
    <property type="nucleotide sequence ID" value="NZ_BMJT01000002.1"/>
</dbReference>
<evidence type="ECO:0000313" key="13">
    <source>
        <dbReference type="Proteomes" id="UP000616608"/>
    </source>
</evidence>
<keyword evidence="5" id="KW-0808">Transferase</keyword>
<dbReference type="GO" id="GO:0005524">
    <property type="term" value="F:ATP binding"/>
    <property type="evidence" value="ECO:0007669"/>
    <property type="project" value="UniProtKB-KW"/>
</dbReference>
<feature type="transmembrane region" description="Helical" evidence="10">
    <location>
        <begin position="158"/>
        <end position="179"/>
    </location>
</feature>
<dbReference type="SMART" id="SM00388">
    <property type="entry name" value="HisKA"/>
    <property type="match status" value="1"/>
</dbReference>
<proteinExistence type="predicted"/>
<evidence type="ECO:0000256" key="7">
    <source>
        <dbReference type="ARBA" id="ARBA00022777"/>
    </source>
</evidence>
<evidence type="ECO:0000256" key="1">
    <source>
        <dbReference type="ARBA" id="ARBA00000085"/>
    </source>
</evidence>
<dbReference type="Gene3D" id="1.10.287.130">
    <property type="match status" value="1"/>
</dbReference>
<evidence type="ECO:0000256" key="4">
    <source>
        <dbReference type="ARBA" id="ARBA00022553"/>
    </source>
</evidence>
<evidence type="ECO:0000256" key="6">
    <source>
        <dbReference type="ARBA" id="ARBA00022741"/>
    </source>
</evidence>
<dbReference type="GO" id="GO:0007234">
    <property type="term" value="P:osmosensory signaling via phosphorelay pathway"/>
    <property type="evidence" value="ECO:0007669"/>
    <property type="project" value="TreeGrafter"/>
</dbReference>
<dbReference type="InterPro" id="IPR036890">
    <property type="entry name" value="HATPase_C_sf"/>
</dbReference>
<dbReference type="SUPFAM" id="SSF55874">
    <property type="entry name" value="ATPase domain of HSP90 chaperone/DNA topoisomerase II/histidine kinase"/>
    <property type="match status" value="1"/>
</dbReference>
<dbReference type="Gene3D" id="3.30.565.10">
    <property type="entry name" value="Histidine kinase-like ATPase, C-terminal domain"/>
    <property type="match status" value="1"/>
</dbReference>
<dbReference type="InterPro" id="IPR050351">
    <property type="entry name" value="BphY/WalK/GraS-like"/>
</dbReference>
<evidence type="ECO:0000259" key="11">
    <source>
        <dbReference type="PROSITE" id="PS50109"/>
    </source>
</evidence>
<dbReference type="InterPro" id="IPR003661">
    <property type="entry name" value="HisK_dim/P_dom"/>
</dbReference>
<sequence>MFNTSKKRLTIAYTLLYFLLFSAFAALLYGSLYYVMTQQQKDELETFYNAQEHDFFTYLQLPESYLTYDPNRHYFYYIYDKDGIFIHGDESVKGLQAELYQQFMKIPINEEKFLRTTWDEEHFLTLQKPIIDKEKVVGYLLVGQTTTAQTNFFTTMGYVFVALSLLSTLLIASVSYYLATKAMSPLAMAFTKQKRFVSDASHELRTPLSIFYSSLDILALEATTLSPFGHQLIDELKEEATFMEQLLQQLLLLAKLDQTEHTPYFERMNFSLLAKATANKFEHRMPTNITFSTAIAPHLYVKGDEVRLRELLYILLDNALTYTSAGHIRFSVMSQHLALIICIEDSGVGIADDERDAIFDRFYRTNHTAQKAGNGLGLAIAQAIVKQHQGTITVTSTLHQGSIFTVTLPKILDEYKE</sequence>
<dbReference type="InterPro" id="IPR005467">
    <property type="entry name" value="His_kinase_dom"/>
</dbReference>
<evidence type="ECO:0000256" key="2">
    <source>
        <dbReference type="ARBA" id="ARBA00004651"/>
    </source>
</evidence>
<comment type="subcellular location">
    <subcellularLocation>
        <location evidence="2">Cell membrane</location>
        <topology evidence="2">Multi-pass membrane protein</topology>
    </subcellularLocation>
</comment>
<keyword evidence="10" id="KW-0812">Transmembrane</keyword>
<dbReference type="CDD" id="cd00075">
    <property type="entry name" value="HATPase"/>
    <property type="match status" value="1"/>
</dbReference>
<gene>
    <name evidence="12" type="ORF">GCM10007425_08670</name>
</gene>
<evidence type="ECO:0000313" key="12">
    <source>
        <dbReference type="EMBL" id="GGG16595.1"/>
    </source>
</evidence>
<accession>A0A917G0B6</accession>
<keyword evidence="8" id="KW-0067">ATP-binding</keyword>
<organism evidence="12 13">
    <name type="scientific">Lysinibacillus alkalisoli</name>
    <dbReference type="NCBI Taxonomy" id="1911548"/>
    <lineage>
        <taxon>Bacteria</taxon>
        <taxon>Bacillati</taxon>
        <taxon>Bacillota</taxon>
        <taxon>Bacilli</taxon>
        <taxon>Bacillales</taxon>
        <taxon>Bacillaceae</taxon>
        <taxon>Lysinibacillus</taxon>
    </lineage>
</organism>
<dbReference type="Proteomes" id="UP000616608">
    <property type="component" value="Unassembled WGS sequence"/>
</dbReference>